<dbReference type="GeneID" id="92097195"/>
<dbReference type="PANTHER" id="PTHR43544">
    <property type="entry name" value="SHORT-CHAIN DEHYDROGENASE/REDUCTASE"/>
    <property type="match status" value="1"/>
</dbReference>
<sequence length="138" mass="14605">MVSSSVGCITEQEAPGGAYGASKAALNWITRALHNENERGGLVAVALHPGWVQTRAGAHAASEWGFQGRLPETVEGSVRGMLEVIDRATRENVSGKCVTYKGGGAALVKKECCGGEGDACLQVSIIPCLWFTPESMRW</sequence>
<dbReference type="SUPFAM" id="SSF51735">
    <property type="entry name" value="NAD(P)-binding Rossmann-fold domains"/>
    <property type="match status" value="1"/>
</dbReference>
<keyword evidence="2" id="KW-0521">NADP</keyword>
<organism evidence="3 4">
    <name type="scientific">Apiospora phragmitis</name>
    <dbReference type="NCBI Taxonomy" id="2905665"/>
    <lineage>
        <taxon>Eukaryota</taxon>
        <taxon>Fungi</taxon>
        <taxon>Dikarya</taxon>
        <taxon>Ascomycota</taxon>
        <taxon>Pezizomycotina</taxon>
        <taxon>Sordariomycetes</taxon>
        <taxon>Xylariomycetidae</taxon>
        <taxon>Amphisphaeriales</taxon>
        <taxon>Apiosporaceae</taxon>
        <taxon>Apiospora</taxon>
    </lineage>
</organism>
<dbReference type="InterPro" id="IPR036291">
    <property type="entry name" value="NAD(P)-bd_dom_sf"/>
</dbReference>
<dbReference type="PANTHER" id="PTHR43544:SF26">
    <property type="entry name" value="SHORT CHAIN DEHYDROGENASE_REDUCTASE FAMILY OXIDOREDUCTASE (JCVI)"/>
    <property type="match status" value="1"/>
</dbReference>
<dbReference type="Pfam" id="PF00106">
    <property type="entry name" value="adh_short"/>
    <property type="match status" value="1"/>
</dbReference>
<comment type="similarity">
    <text evidence="1">Belongs to the short-chain dehydrogenases/reductases (SDR) family.</text>
</comment>
<reference evidence="3 4" key="1">
    <citation type="submission" date="2023-01" db="EMBL/GenBank/DDBJ databases">
        <title>Analysis of 21 Apiospora genomes using comparative genomics revels a genus with tremendous synthesis potential of carbohydrate active enzymes and secondary metabolites.</title>
        <authorList>
            <person name="Sorensen T."/>
        </authorList>
    </citation>
    <scope>NUCLEOTIDE SEQUENCE [LARGE SCALE GENOMIC DNA]</scope>
    <source>
        <strain evidence="3 4">CBS 135458</strain>
    </source>
</reference>
<name>A0ABR1TB88_9PEZI</name>
<keyword evidence="4" id="KW-1185">Reference proteome</keyword>
<evidence type="ECO:0000256" key="2">
    <source>
        <dbReference type="ARBA" id="ARBA00022857"/>
    </source>
</evidence>
<dbReference type="InterPro" id="IPR020904">
    <property type="entry name" value="Sc_DH/Rdtase_CS"/>
</dbReference>
<accession>A0ABR1TB88</accession>
<gene>
    <name evidence="3" type="ORF">PG994_012723</name>
</gene>
<dbReference type="InterPro" id="IPR002347">
    <property type="entry name" value="SDR_fam"/>
</dbReference>
<dbReference type="PROSITE" id="PS00061">
    <property type="entry name" value="ADH_SHORT"/>
    <property type="match status" value="1"/>
</dbReference>
<evidence type="ECO:0000313" key="3">
    <source>
        <dbReference type="EMBL" id="KAK8043885.1"/>
    </source>
</evidence>
<dbReference type="Proteomes" id="UP001480595">
    <property type="component" value="Unassembled WGS sequence"/>
</dbReference>
<dbReference type="Gene3D" id="3.40.50.720">
    <property type="entry name" value="NAD(P)-binding Rossmann-like Domain"/>
    <property type="match status" value="1"/>
</dbReference>
<protein>
    <submittedName>
        <fullName evidence="3">Short chain dehydrogenase/reductase family oxidoreductase</fullName>
    </submittedName>
</protein>
<evidence type="ECO:0000313" key="4">
    <source>
        <dbReference type="Proteomes" id="UP001480595"/>
    </source>
</evidence>
<dbReference type="RefSeq" id="XP_066710280.1">
    <property type="nucleotide sequence ID" value="XM_066864132.1"/>
</dbReference>
<proteinExistence type="inferred from homology"/>
<comment type="caution">
    <text evidence="3">The sequence shown here is derived from an EMBL/GenBank/DDBJ whole genome shotgun (WGS) entry which is preliminary data.</text>
</comment>
<dbReference type="InterPro" id="IPR051468">
    <property type="entry name" value="Fungal_SecMetab_SDRs"/>
</dbReference>
<evidence type="ECO:0000256" key="1">
    <source>
        <dbReference type="ARBA" id="ARBA00006484"/>
    </source>
</evidence>
<dbReference type="EMBL" id="JAQQWL010000012">
    <property type="protein sequence ID" value="KAK8043885.1"/>
    <property type="molecule type" value="Genomic_DNA"/>
</dbReference>